<dbReference type="RefSeq" id="WP_054021966.1">
    <property type="nucleotide sequence ID" value="NZ_BBYR01000065.1"/>
</dbReference>
<evidence type="ECO:0000259" key="21">
    <source>
        <dbReference type="PROSITE" id="PS50110"/>
    </source>
</evidence>
<evidence type="ECO:0000256" key="4">
    <source>
        <dbReference type="ARBA" id="ARBA00022553"/>
    </source>
</evidence>
<dbReference type="InterPro" id="IPR003661">
    <property type="entry name" value="HisK_dim/P_dom"/>
</dbReference>
<reference evidence="25" key="1">
    <citation type="submission" date="2015-07" db="EMBL/GenBank/DDBJ databases">
        <title>Discovery of a poly(ethylene terephthalate assimilation.</title>
        <authorList>
            <person name="Yoshida S."/>
            <person name="Hiraga K."/>
            <person name="Takehana T."/>
            <person name="Taniguchi I."/>
            <person name="Yamaji H."/>
            <person name="Maeda Y."/>
            <person name="Toyohara K."/>
            <person name="Miyamoto K."/>
            <person name="Kimura Y."/>
            <person name="Oda K."/>
        </authorList>
    </citation>
    <scope>NUCLEOTIDE SEQUENCE [LARGE SCALE GENOMIC DNA]</scope>
    <source>
        <strain evidence="25">NBRC 110686 / TISTR 2288 / 201-F6</strain>
    </source>
</reference>
<dbReference type="InterPro" id="IPR000014">
    <property type="entry name" value="PAS"/>
</dbReference>
<dbReference type="GO" id="GO:0005524">
    <property type="term" value="F:ATP binding"/>
    <property type="evidence" value="ECO:0007669"/>
    <property type="project" value="UniProtKB-KW"/>
</dbReference>
<feature type="coiled-coil region" evidence="17">
    <location>
        <begin position="511"/>
        <end position="538"/>
    </location>
</feature>
<dbReference type="Gene3D" id="3.30.450.20">
    <property type="entry name" value="PAS domain"/>
    <property type="match status" value="2"/>
</dbReference>
<dbReference type="SMART" id="SM00091">
    <property type="entry name" value="PAS"/>
    <property type="match status" value="1"/>
</dbReference>
<keyword evidence="9" id="KW-0067">ATP-binding</keyword>
<dbReference type="STRING" id="1547922.ISF6_4284"/>
<feature type="domain" description="HAMP" evidence="23">
    <location>
        <begin position="323"/>
        <end position="376"/>
    </location>
</feature>
<dbReference type="Pfam" id="PF02518">
    <property type="entry name" value="HATPase_c"/>
    <property type="match status" value="1"/>
</dbReference>
<dbReference type="Pfam" id="PF08448">
    <property type="entry name" value="PAS_4"/>
    <property type="match status" value="1"/>
</dbReference>
<gene>
    <name evidence="24" type="ORF">ISF6_4284</name>
</gene>
<dbReference type="InterPro" id="IPR013656">
    <property type="entry name" value="PAS_4"/>
</dbReference>
<evidence type="ECO:0000256" key="13">
    <source>
        <dbReference type="ARBA" id="ARBA00064003"/>
    </source>
</evidence>
<comment type="subcellular location">
    <subcellularLocation>
        <location evidence="2">Membrane</location>
    </subcellularLocation>
</comment>
<dbReference type="CDD" id="cd00082">
    <property type="entry name" value="HisKA"/>
    <property type="match status" value="1"/>
</dbReference>
<evidence type="ECO:0000256" key="3">
    <source>
        <dbReference type="ARBA" id="ARBA00012438"/>
    </source>
</evidence>
<evidence type="ECO:0000256" key="16">
    <source>
        <dbReference type="PROSITE-ProRule" id="PRU00169"/>
    </source>
</evidence>
<dbReference type="Pfam" id="PF00512">
    <property type="entry name" value="HisKA"/>
    <property type="match status" value="1"/>
</dbReference>
<feature type="domain" description="Histidine kinase" evidence="20">
    <location>
        <begin position="545"/>
        <end position="765"/>
    </location>
</feature>
<evidence type="ECO:0000259" key="20">
    <source>
        <dbReference type="PROSITE" id="PS50109"/>
    </source>
</evidence>
<dbReference type="InterPro" id="IPR003594">
    <property type="entry name" value="HATPase_dom"/>
</dbReference>
<keyword evidence="17" id="KW-0175">Coiled coil</keyword>
<keyword evidence="6" id="KW-0732">Signal</keyword>
<dbReference type="PROSITE" id="PS50109">
    <property type="entry name" value="HIS_KIN"/>
    <property type="match status" value="1"/>
</dbReference>
<feature type="domain" description="Response regulatory" evidence="21">
    <location>
        <begin position="798"/>
        <end position="914"/>
    </location>
</feature>
<feature type="region of interest" description="Disordered" evidence="18">
    <location>
        <begin position="763"/>
        <end position="792"/>
    </location>
</feature>
<dbReference type="InterPro" id="IPR035965">
    <property type="entry name" value="PAS-like_dom_sf"/>
</dbReference>
<organism evidence="24 25">
    <name type="scientific">Piscinibacter sakaiensis</name>
    <name type="common">Ideonella sakaiensis</name>
    <dbReference type="NCBI Taxonomy" id="1547922"/>
    <lineage>
        <taxon>Bacteria</taxon>
        <taxon>Pseudomonadati</taxon>
        <taxon>Pseudomonadota</taxon>
        <taxon>Betaproteobacteria</taxon>
        <taxon>Burkholderiales</taxon>
        <taxon>Sphaerotilaceae</taxon>
        <taxon>Piscinibacter</taxon>
    </lineage>
</organism>
<dbReference type="FunFam" id="3.30.565.10:FF:000010">
    <property type="entry name" value="Sensor histidine kinase RcsC"/>
    <property type="match status" value="1"/>
</dbReference>
<evidence type="ECO:0000256" key="12">
    <source>
        <dbReference type="ARBA" id="ARBA00058004"/>
    </source>
</evidence>
<reference evidence="24 25" key="2">
    <citation type="journal article" date="2016" name="Science">
        <title>A bacterium that degrades and assimilates poly(ethylene terephthalate).</title>
        <authorList>
            <person name="Yoshida S."/>
            <person name="Hiraga K."/>
            <person name="Takehana T."/>
            <person name="Taniguchi I."/>
            <person name="Yamaji H."/>
            <person name="Maeda Y."/>
            <person name="Toyohara K."/>
            <person name="Miyamoto K."/>
            <person name="Kimura Y."/>
            <person name="Oda K."/>
        </authorList>
    </citation>
    <scope>NUCLEOTIDE SEQUENCE [LARGE SCALE GENOMIC DNA]</scope>
    <source>
        <strain evidence="25">NBRC 110686 / TISTR 2288 / 201-F6</strain>
    </source>
</reference>
<dbReference type="GO" id="GO:0016020">
    <property type="term" value="C:membrane"/>
    <property type="evidence" value="ECO:0007669"/>
    <property type="project" value="UniProtKB-SubCell"/>
</dbReference>
<evidence type="ECO:0000256" key="15">
    <source>
        <dbReference type="ARBA" id="ARBA00070152"/>
    </source>
</evidence>
<feature type="transmembrane region" description="Helical" evidence="19">
    <location>
        <begin position="302"/>
        <end position="322"/>
    </location>
</feature>
<comment type="function">
    <text evidence="12">Member of the two-component regulatory system BvgS/BvgA. Phosphorylates BvgA via a four-step phosphorelay in response to environmental signals.</text>
</comment>
<dbReference type="InterPro" id="IPR036097">
    <property type="entry name" value="HisK_dim/P_sf"/>
</dbReference>
<dbReference type="PRINTS" id="PR00344">
    <property type="entry name" value="BCTRLSENSOR"/>
</dbReference>
<dbReference type="Proteomes" id="UP000037660">
    <property type="component" value="Unassembled WGS sequence"/>
</dbReference>
<dbReference type="SMART" id="SM00388">
    <property type="entry name" value="HisKA"/>
    <property type="match status" value="1"/>
</dbReference>
<comment type="caution">
    <text evidence="24">The sequence shown here is derived from an EMBL/GenBank/DDBJ whole genome shotgun (WGS) entry which is preliminary data.</text>
</comment>
<dbReference type="NCBIfam" id="TIGR00229">
    <property type="entry name" value="sensory_box"/>
    <property type="match status" value="1"/>
</dbReference>
<accession>A0A0K8P7A8</accession>
<keyword evidence="7" id="KW-0547">Nucleotide-binding</keyword>
<dbReference type="Gene3D" id="3.30.565.10">
    <property type="entry name" value="Histidine kinase-like ATPase, C-terminal domain"/>
    <property type="match status" value="1"/>
</dbReference>
<keyword evidence="19" id="KW-0812">Transmembrane</keyword>
<keyword evidence="4 16" id="KW-0597">Phosphoprotein</keyword>
<dbReference type="SMART" id="SM00448">
    <property type="entry name" value="REC"/>
    <property type="match status" value="1"/>
</dbReference>
<keyword evidence="19" id="KW-1133">Transmembrane helix</keyword>
<evidence type="ECO:0000256" key="10">
    <source>
        <dbReference type="ARBA" id="ARBA00023012"/>
    </source>
</evidence>
<dbReference type="Gene3D" id="3.40.50.2300">
    <property type="match status" value="1"/>
</dbReference>
<evidence type="ECO:0000259" key="23">
    <source>
        <dbReference type="PROSITE" id="PS50885"/>
    </source>
</evidence>
<evidence type="ECO:0000256" key="2">
    <source>
        <dbReference type="ARBA" id="ARBA00004370"/>
    </source>
</evidence>
<dbReference type="PROSITE" id="PS50885">
    <property type="entry name" value="HAMP"/>
    <property type="match status" value="1"/>
</dbReference>
<dbReference type="AlphaFoldDB" id="A0A0K8P7A8"/>
<dbReference type="Gene3D" id="6.10.340.10">
    <property type="match status" value="1"/>
</dbReference>
<evidence type="ECO:0000256" key="9">
    <source>
        <dbReference type="ARBA" id="ARBA00022840"/>
    </source>
</evidence>
<dbReference type="PANTHER" id="PTHR45339:SF3">
    <property type="entry name" value="HISTIDINE KINASE"/>
    <property type="match status" value="1"/>
</dbReference>
<sequence>MLSRLDLRQRLALAIGALGLFSTLGLSELATQATRRQVEADQQLLLQTVAQEMAARLGQDLDLRTEQMRWLSRQPVVTDAGAPPASKQAALETLQASAPLYAWIGITDADGRIVAATGGLLAGRDVAGRDWFQQGRRGLFVGDAHEAYLLAKLLPPGGPEAAPLRLVDIAVPIVDGQGRTIGVAATHLNLEWAHQVRRQMLARASAADIDLTLLDHAGRRLSGPDPWGRPEGNLPALQALRAAAMPPPRGAGERFWAWADGRSYLTVVASPPEDDGPQLAWTVLARRDQATVLAPAHRLGRGILLVGLGMTAIFAVMLWLILRHELAPLARVGQWLQRVRRGEAAGPAPVVGGQDEVASFARSLGALVGELQARHEALRLTNRVVEKAGQGIAICDPNGRLLRANPAFCQLAAQPGDSLPGRHLGEVLGIVERDALDAGLREVVAFDRAWQGERVARRLDGSRYDVCLNAYALRDEAGDTTHLIVMAEDVTERRRAAAELDRHRYHLEELLVERTAELRQANAELGDARQAAERANRAKSEFLANMSHEIRTPLNAILGKTHLLQRAAQDERLRGSLDAIRSAGQHLLAIVNDVLDLSKIEAGKMRLEAVDFDVGQVVAQVLDLVAERADAKGLALHAQVRLAAPWRRGDALRLGQVLLNFASNAVKFTPAGEVRVSVDEVQPPDGPPLLRFEVRDTGIGLAPEQQARLFQPFEQAATATAREHGGTGLGLAISRRLTLLMGGRIGVDSRPGEGSCFWVELPLPPAEGRPPGAPGEAAPTGDERDSAEQRLRRRGPARVLLAEDNPINQEVAIGLLADVGIDVDIAENGRIAVERVRTGHYDLVLMDMQMPVMDGVEAAGLIRSLPQGRRLPILALTANAYDEFGDTCRAAGMDDHLGKPVEPEALYRALLRWLPPAASAPAADAAVPPLAA</sequence>
<keyword evidence="10" id="KW-0902">Two-component regulatory system</keyword>
<name>A0A0K8P7A8_PISS1</name>
<dbReference type="SMART" id="SM00387">
    <property type="entry name" value="HATPase_c"/>
    <property type="match status" value="1"/>
</dbReference>
<evidence type="ECO:0000256" key="14">
    <source>
        <dbReference type="ARBA" id="ARBA00068150"/>
    </source>
</evidence>
<evidence type="ECO:0000256" key="18">
    <source>
        <dbReference type="SAM" id="MobiDB-lite"/>
    </source>
</evidence>
<evidence type="ECO:0000313" key="25">
    <source>
        <dbReference type="Proteomes" id="UP000037660"/>
    </source>
</evidence>
<dbReference type="InterPro" id="IPR005467">
    <property type="entry name" value="His_kinase_dom"/>
</dbReference>
<protein>
    <recommendedName>
        <fullName evidence="14">Sensory/regulatory protein RpfC</fullName>
        <ecNumber evidence="3">2.7.13.3</ecNumber>
    </recommendedName>
    <alternativeName>
        <fullName evidence="15">Virulence sensor protein BvgS</fullName>
    </alternativeName>
</protein>
<keyword evidence="5" id="KW-0808">Transferase</keyword>
<dbReference type="SUPFAM" id="SSF47384">
    <property type="entry name" value="Homodimeric domain of signal transducing histidine kinase"/>
    <property type="match status" value="1"/>
</dbReference>
<evidence type="ECO:0000256" key="7">
    <source>
        <dbReference type="ARBA" id="ARBA00022741"/>
    </source>
</evidence>
<evidence type="ECO:0000256" key="17">
    <source>
        <dbReference type="SAM" id="Coils"/>
    </source>
</evidence>
<dbReference type="PROSITE" id="PS50113">
    <property type="entry name" value="PAC"/>
    <property type="match status" value="1"/>
</dbReference>
<dbReference type="CDD" id="cd16922">
    <property type="entry name" value="HATPase_EvgS-ArcB-TorS-like"/>
    <property type="match status" value="1"/>
</dbReference>
<proteinExistence type="predicted"/>
<dbReference type="InterPro" id="IPR001610">
    <property type="entry name" value="PAC"/>
</dbReference>
<evidence type="ECO:0000256" key="6">
    <source>
        <dbReference type="ARBA" id="ARBA00022729"/>
    </source>
</evidence>
<dbReference type="InterPro" id="IPR036890">
    <property type="entry name" value="HATPase_C_sf"/>
</dbReference>
<keyword evidence="8" id="KW-0418">Kinase</keyword>
<dbReference type="OrthoDB" id="5519028at2"/>
<dbReference type="Gene3D" id="1.10.287.130">
    <property type="match status" value="1"/>
</dbReference>
<dbReference type="CDD" id="cd17546">
    <property type="entry name" value="REC_hyHK_CKI1_RcsC-like"/>
    <property type="match status" value="1"/>
</dbReference>
<keyword evidence="11" id="KW-0843">Virulence</keyword>
<evidence type="ECO:0000313" key="24">
    <source>
        <dbReference type="EMBL" id="GAP38090.1"/>
    </source>
</evidence>
<dbReference type="GO" id="GO:0000155">
    <property type="term" value="F:phosphorelay sensor kinase activity"/>
    <property type="evidence" value="ECO:0007669"/>
    <property type="project" value="InterPro"/>
</dbReference>
<feature type="compositionally biased region" description="Pro residues" evidence="18">
    <location>
        <begin position="763"/>
        <end position="773"/>
    </location>
</feature>
<feature type="domain" description="PAC" evidence="22">
    <location>
        <begin position="450"/>
        <end position="502"/>
    </location>
</feature>
<dbReference type="InterPro" id="IPR000700">
    <property type="entry name" value="PAS-assoc_C"/>
</dbReference>
<evidence type="ECO:0000256" key="5">
    <source>
        <dbReference type="ARBA" id="ARBA00022679"/>
    </source>
</evidence>
<dbReference type="PROSITE" id="PS50110">
    <property type="entry name" value="RESPONSE_REGULATORY"/>
    <property type="match status" value="1"/>
</dbReference>
<dbReference type="SUPFAM" id="SSF52172">
    <property type="entry name" value="CheY-like"/>
    <property type="match status" value="1"/>
</dbReference>
<keyword evidence="19" id="KW-0472">Membrane</keyword>
<feature type="compositionally biased region" description="Basic and acidic residues" evidence="18">
    <location>
        <begin position="781"/>
        <end position="790"/>
    </location>
</feature>
<evidence type="ECO:0000256" key="11">
    <source>
        <dbReference type="ARBA" id="ARBA00023026"/>
    </source>
</evidence>
<dbReference type="InterPro" id="IPR004358">
    <property type="entry name" value="Sig_transdc_His_kin-like_C"/>
</dbReference>
<comment type="subunit">
    <text evidence="13">At low DSF concentrations, interacts with RpfF.</text>
</comment>
<dbReference type="EC" id="2.7.13.3" evidence="3"/>
<evidence type="ECO:0000256" key="8">
    <source>
        <dbReference type="ARBA" id="ARBA00022777"/>
    </source>
</evidence>
<dbReference type="PANTHER" id="PTHR45339">
    <property type="entry name" value="HYBRID SIGNAL TRANSDUCTION HISTIDINE KINASE J"/>
    <property type="match status" value="1"/>
</dbReference>
<keyword evidence="25" id="KW-1185">Reference proteome</keyword>
<dbReference type="SMART" id="SM00086">
    <property type="entry name" value="PAC"/>
    <property type="match status" value="1"/>
</dbReference>
<dbReference type="CDD" id="cd00130">
    <property type="entry name" value="PAS"/>
    <property type="match status" value="1"/>
</dbReference>
<dbReference type="InterPro" id="IPR001789">
    <property type="entry name" value="Sig_transdc_resp-reg_receiver"/>
</dbReference>
<feature type="modified residue" description="4-aspartylphosphate" evidence="16">
    <location>
        <position position="847"/>
    </location>
</feature>
<comment type="catalytic activity">
    <reaction evidence="1">
        <text>ATP + protein L-histidine = ADP + protein N-phospho-L-histidine.</text>
        <dbReference type="EC" id="2.7.13.3"/>
    </reaction>
</comment>
<dbReference type="Pfam" id="PF00072">
    <property type="entry name" value="Response_reg"/>
    <property type="match status" value="1"/>
</dbReference>
<dbReference type="SUPFAM" id="SSF55874">
    <property type="entry name" value="ATPase domain of HSP90 chaperone/DNA topoisomerase II/histidine kinase"/>
    <property type="match status" value="1"/>
</dbReference>
<dbReference type="SUPFAM" id="SSF55785">
    <property type="entry name" value="PYP-like sensor domain (PAS domain)"/>
    <property type="match status" value="1"/>
</dbReference>
<evidence type="ECO:0000256" key="1">
    <source>
        <dbReference type="ARBA" id="ARBA00000085"/>
    </source>
</evidence>
<dbReference type="InterPro" id="IPR003660">
    <property type="entry name" value="HAMP_dom"/>
</dbReference>
<dbReference type="CDD" id="cd12914">
    <property type="entry name" value="PDC1_DGC_like"/>
    <property type="match status" value="1"/>
</dbReference>
<dbReference type="InterPro" id="IPR011006">
    <property type="entry name" value="CheY-like_superfamily"/>
</dbReference>
<evidence type="ECO:0000256" key="19">
    <source>
        <dbReference type="SAM" id="Phobius"/>
    </source>
</evidence>
<evidence type="ECO:0000259" key="22">
    <source>
        <dbReference type="PROSITE" id="PS50113"/>
    </source>
</evidence>
<dbReference type="EMBL" id="BBYR01000065">
    <property type="protein sequence ID" value="GAP38090.1"/>
    <property type="molecule type" value="Genomic_DNA"/>
</dbReference>
<dbReference type="FunFam" id="1.10.287.130:FF:000002">
    <property type="entry name" value="Two-component osmosensing histidine kinase"/>
    <property type="match status" value="1"/>
</dbReference>